<gene>
    <name evidence="1" type="ORF">EBB_06460</name>
</gene>
<dbReference type="RefSeq" id="WP_192392961.1">
    <property type="nucleotide sequence ID" value="NZ_CAJHIU010000001.1"/>
</dbReference>
<evidence type="ECO:0000313" key="2">
    <source>
        <dbReference type="Proteomes" id="UP000641152"/>
    </source>
</evidence>
<organism evidence="1 2">
    <name type="scientific">Methylomonas fluvii</name>
    <dbReference type="NCBI Taxonomy" id="1854564"/>
    <lineage>
        <taxon>Bacteria</taxon>
        <taxon>Pseudomonadati</taxon>
        <taxon>Pseudomonadota</taxon>
        <taxon>Gammaproteobacteria</taxon>
        <taxon>Methylococcales</taxon>
        <taxon>Methylococcaceae</taxon>
        <taxon>Methylomonas</taxon>
    </lineage>
</organism>
<proteinExistence type="predicted"/>
<dbReference type="EMBL" id="JACXST010000001">
    <property type="protein sequence ID" value="MBD9360179.1"/>
    <property type="molecule type" value="Genomic_DNA"/>
</dbReference>
<accession>A0ABR9DAR6</accession>
<keyword evidence="2" id="KW-1185">Reference proteome</keyword>
<evidence type="ECO:0000313" key="1">
    <source>
        <dbReference type="EMBL" id="MBD9360179.1"/>
    </source>
</evidence>
<protein>
    <submittedName>
        <fullName evidence="1">Carboxypeptidase regulatory-like domain-containing protein</fullName>
    </submittedName>
</protein>
<comment type="caution">
    <text evidence="1">The sequence shown here is derived from an EMBL/GenBank/DDBJ whole genome shotgun (WGS) entry which is preliminary data.</text>
</comment>
<reference evidence="1 2" key="1">
    <citation type="submission" date="2020-09" db="EMBL/GenBank/DDBJ databases">
        <title>Methylomonas albis sp. nov. and Methylomonas fluvii sp. nov.: Two cold-adapted methanotrophs from the River Elbe and an amended description of Methylovulum psychrotolerans strain Eb1.</title>
        <authorList>
            <person name="Bussmann I.K."/>
            <person name="Klings K.-W."/>
            <person name="Warnstedt J."/>
            <person name="Hoppert M."/>
            <person name="Saborowski A."/>
            <person name="Horn F."/>
            <person name="Liebner S."/>
        </authorList>
    </citation>
    <scope>NUCLEOTIDE SEQUENCE [LARGE SCALE GENOMIC DNA]</scope>
    <source>
        <strain evidence="1 2">EbB</strain>
    </source>
</reference>
<sequence length="258" mass="27199">MKAVKVLETNILYASDVIYWLDGSSAAQEADMRRLSEAVVLQLDTRPADLQFLHTPGKTALWRRSAGKTVQGAPSEADKLRPSEAAYAIAGSVADTQNRYVPRRFEVQAGNAAGHSLVLYPTPFGTKLGRGGGLRGTLRFTGSNTPAVWALLTLTVNLGVGGNLICRAQSDANGDFIIAMHRLPPLPEGVTEYNATLSIAASAAASAALPVDPADLQPMLLGAINANSFAAALALTVVPGDLSLIRSFNRDHLAVQPN</sequence>
<name>A0ABR9DAR6_9GAMM</name>
<dbReference type="Proteomes" id="UP000641152">
    <property type="component" value="Unassembled WGS sequence"/>
</dbReference>